<protein>
    <recommendedName>
        <fullName evidence="2">TLDc domain-containing protein</fullName>
    </recommendedName>
</protein>
<dbReference type="OMA" id="CIEGKFN"/>
<dbReference type="OrthoDB" id="304501at2759"/>
<gene>
    <name evidence="3" type="ORF">POCTA_138.1.T0310120</name>
</gene>
<evidence type="ECO:0000313" key="4">
    <source>
        <dbReference type="Proteomes" id="UP000683925"/>
    </source>
</evidence>
<feature type="coiled-coil region" evidence="1">
    <location>
        <begin position="176"/>
        <end position="255"/>
    </location>
</feature>
<dbReference type="AlphaFoldDB" id="A0A8S1TYG4"/>
<accession>A0A8S1TYG4</accession>
<keyword evidence="4" id="KW-1185">Reference proteome</keyword>
<reference evidence="3" key="1">
    <citation type="submission" date="2021-01" db="EMBL/GenBank/DDBJ databases">
        <authorList>
            <consortium name="Genoscope - CEA"/>
            <person name="William W."/>
        </authorList>
    </citation>
    <scope>NUCLEOTIDE SEQUENCE</scope>
</reference>
<dbReference type="EMBL" id="CAJJDP010000031">
    <property type="protein sequence ID" value="CAD8155786.1"/>
    <property type="molecule type" value="Genomic_DNA"/>
</dbReference>
<dbReference type="InterPro" id="IPR006571">
    <property type="entry name" value="TLDc_dom"/>
</dbReference>
<organism evidence="3 4">
    <name type="scientific">Paramecium octaurelia</name>
    <dbReference type="NCBI Taxonomy" id="43137"/>
    <lineage>
        <taxon>Eukaryota</taxon>
        <taxon>Sar</taxon>
        <taxon>Alveolata</taxon>
        <taxon>Ciliophora</taxon>
        <taxon>Intramacronucleata</taxon>
        <taxon>Oligohymenophorea</taxon>
        <taxon>Peniculida</taxon>
        <taxon>Parameciidae</taxon>
        <taxon>Paramecium</taxon>
    </lineage>
</organism>
<evidence type="ECO:0000256" key="1">
    <source>
        <dbReference type="SAM" id="Coils"/>
    </source>
</evidence>
<dbReference type="Pfam" id="PF07534">
    <property type="entry name" value="TLD"/>
    <property type="match status" value="1"/>
</dbReference>
<name>A0A8S1TYG4_PAROT</name>
<proteinExistence type="predicted"/>
<keyword evidence="1" id="KW-0175">Coiled coil</keyword>
<dbReference type="Proteomes" id="UP000683925">
    <property type="component" value="Unassembled WGS sequence"/>
</dbReference>
<sequence>MEAFEHRYEPQERKQVMIQCEDLSHKDEIVQYILLKPKTDARSRLLCRKCIEGKFNQQTNEICLISEVLDDPYKVLKYTNYQGNVIQILSDFIHSYDFSFDADAIRYKIDEIRQRFLYHLSELESKLIEKNEVFLGTKDFMDKLKARFNQYFDISKLEESLTQAGMKYGNITTKDKQKLRKDVNDYVAQIQKLNQDSADQEIYKTLFNAIDDSKKKLAEKESQLKLQKEKLDKGVEKILKELQNMEQTYSTLNLRQSELSTTYMDEFLARKNPVFQQRNNFMDKIKRIYQSKYDGLDANKVHEKIIQLGQWNNQTLLFLFQTSSQQVFGVYVSQNSSEIFHQNKRQEFPIKAGVSPITLNYSNNQNEVLMTFGNGDIIIKPQFNGCISELGEGFSASPEYRIGDLKSYLANQHCFDIVEMEIFQILK</sequence>
<comment type="caution">
    <text evidence="3">The sequence shown here is derived from an EMBL/GenBank/DDBJ whole genome shotgun (WGS) entry which is preliminary data.</text>
</comment>
<evidence type="ECO:0000259" key="2">
    <source>
        <dbReference type="Pfam" id="PF07534"/>
    </source>
</evidence>
<evidence type="ECO:0000313" key="3">
    <source>
        <dbReference type="EMBL" id="CAD8155786.1"/>
    </source>
</evidence>
<feature type="domain" description="TLDc" evidence="2">
    <location>
        <begin position="280"/>
        <end position="425"/>
    </location>
</feature>